<dbReference type="EMBL" id="LMTZ01000017">
    <property type="protein sequence ID" value="KST69632.1"/>
    <property type="molecule type" value="Genomic_DNA"/>
</dbReference>
<evidence type="ECO:0000313" key="2">
    <source>
        <dbReference type="EMBL" id="KST69632.1"/>
    </source>
</evidence>
<dbReference type="Gene3D" id="1.20.5.780">
    <property type="entry name" value="Single helix bin"/>
    <property type="match status" value="1"/>
</dbReference>
<sequence length="82" mass="9199">MSTSPETRSTIVEIQLSEEEKQTLQTAAANRSLSLSEYLREIALIAAKEETIQPQSTLLSEGEWEIFLSLLEGPTEINENNF</sequence>
<comment type="caution">
    <text evidence="2">The sequence shown here is derived from an EMBL/GenBank/DDBJ whole genome shotgun (WGS) entry which is preliminary data.</text>
</comment>
<dbReference type="Proteomes" id="UP000053372">
    <property type="component" value="Unassembled WGS sequence"/>
</dbReference>
<evidence type="ECO:0000313" key="3">
    <source>
        <dbReference type="Proteomes" id="UP000053372"/>
    </source>
</evidence>
<dbReference type="GO" id="GO:0006355">
    <property type="term" value="P:regulation of DNA-templated transcription"/>
    <property type="evidence" value="ECO:0007669"/>
    <property type="project" value="InterPro"/>
</dbReference>
<keyword evidence="3" id="KW-1185">Reference proteome</keyword>
<dbReference type="EMBL" id="LMTZ01000111">
    <property type="protein sequence ID" value="KST65193.1"/>
    <property type="molecule type" value="Genomic_DNA"/>
</dbReference>
<evidence type="ECO:0008006" key="4">
    <source>
        <dbReference type="Google" id="ProtNLM"/>
    </source>
</evidence>
<reference evidence="2 3" key="1">
    <citation type="journal article" date="2015" name="Genome Announc.">
        <title>Draft Genome of the Euendolithic (true boring) Cyanobacterium Mastigocoleus testarum strain BC008.</title>
        <authorList>
            <person name="Guida B.S."/>
            <person name="Garcia-Pichel F."/>
        </authorList>
    </citation>
    <scope>NUCLEOTIDE SEQUENCE [LARGE SCALE GENOMIC DNA]</scope>
    <source>
        <strain evidence="2 3">BC008</strain>
    </source>
</reference>
<dbReference type="OrthoDB" id="574265at2"/>
<dbReference type="InterPro" id="IPR053842">
    <property type="entry name" value="NikA-like"/>
</dbReference>
<accession>A0A0V7ZYJ4</accession>
<proteinExistence type="predicted"/>
<dbReference type="Pfam" id="PF21983">
    <property type="entry name" value="NikA-like"/>
    <property type="match status" value="1"/>
</dbReference>
<dbReference type="RefSeq" id="WP_058183221.1">
    <property type="nucleotide sequence ID" value="NZ_LMTZ01000017.1"/>
</dbReference>
<dbReference type="AlphaFoldDB" id="A0A0V7ZYJ4"/>
<gene>
    <name evidence="2" type="ORF">BC008_04835</name>
    <name evidence="1" type="ORF">BC008_20580</name>
</gene>
<protein>
    <recommendedName>
        <fullName evidence="4">CopG family transcriptional regulator</fullName>
    </recommendedName>
</protein>
<evidence type="ECO:0000313" key="1">
    <source>
        <dbReference type="EMBL" id="KST65193.1"/>
    </source>
</evidence>
<dbReference type="SUPFAM" id="SSF47598">
    <property type="entry name" value="Ribbon-helix-helix"/>
    <property type="match status" value="1"/>
</dbReference>
<name>A0A0V7ZYJ4_9CYAN</name>
<organism evidence="2 3">
    <name type="scientific">Mastigocoleus testarum BC008</name>
    <dbReference type="NCBI Taxonomy" id="371196"/>
    <lineage>
        <taxon>Bacteria</taxon>
        <taxon>Bacillati</taxon>
        <taxon>Cyanobacteriota</taxon>
        <taxon>Cyanophyceae</taxon>
        <taxon>Nostocales</taxon>
        <taxon>Hapalosiphonaceae</taxon>
        <taxon>Mastigocoleus</taxon>
    </lineage>
</organism>
<dbReference type="InterPro" id="IPR010985">
    <property type="entry name" value="Ribbon_hlx_hlx"/>
</dbReference>